<dbReference type="InterPro" id="IPR011579">
    <property type="entry name" value="ATPase_dom"/>
</dbReference>
<feature type="domain" description="ATPase" evidence="1">
    <location>
        <begin position="4"/>
        <end position="207"/>
    </location>
</feature>
<dbReference type="SUPFAM" id="SSF52980">
    <property type="entry name" value="Restriction endonuclease-like"/>
    <property type="match status" value="1"/>
</dbReference>
<dbReference type="PANTHER" id="PTHR34704:SF1">
    <property type="entry name" value="ATPASE"/>
    <property type="match status" value="1"/>
</dbReference>
<organism evidence="3 4">
    <name type="scientific">Adlercreutzia equolifaciens subsp. celatus</name>
    <dbReference type="NCBI Taxonomy" id="394340"/>
    <lineage>
        <taxon>Bacteria</taxon>
        <taxon>Bacillati</taxon>
        <taxon>Actinomycetota</taxon>
        <taxon>Coriobacteriia</taxon>
        <taxon>Eggerthellales</taxon>
        <taxon>Eggerthellaceae</taxon>
        <taxon>Adlercreutzia</taxon>
    </lineage>
</organism>
<dbReference type="AlphaFoldDB" id="A0A369P6U4"/>
<accession>A0A369P6U4</accession>
<feature type="domain" description="DUF234" evidence="2">
    <location>
        <begin position="317"/>
        <end position="409"/>
    </location>
</feature>
<dbReference type="Proteomes" id="UP000253805">
    <property type="component" value="Unassembled WGS sequence"/>
</dbReference>
<dbReference type="InterPro" id="IPR004256">
    <property type="entry name" value="DUF234"/>
</dbReference>
<proteinExistence type="predicted"/>
<dbReference type="Pfam" id="PF01637">
    <property type="entry name" value="ATPase_2"/>
    <property type="match status" value="1"/>
</dbReference>
<evidence type="ECO:0000259" key="2">
    <source>
        <dbReference type="Pfam" id="PF03008"/>
    </source>
</evidence>
<reference evidence="3 4" key="1">
    <citation type="journal article" date="2018" name="Elife">
        <title>Discovery and characterization of a prevalent human gut bacterial enzyme sufficient for the inactivation of a family of plant toxins.</title>
        <authorList>
            <person name="Koppel N."/>
            <person name="Bisanz J.E."/>
            <person name="Pandelia M.E."/>
            <person name="Turnbaugh P.J."/>
            <person name="Balskus E.P."/>
        </authorList>
    </citation>
    <scope>NUCLEOTIDE SEQUENCE [LARGE SCALE GENOMIC DNA]</scope>
    <source>
        <strain evidence="3 4">OB21 GAM 11</strain>
    </source>
</reference>
<dbReference type="Pfam" id="PF03008">
    <property type="entry name" value="DUF234"/>
    <property type="match status" value="1"/>
</dbReference>
<dbReference type="RefSeq" id="WP_114548130.1">
    <property type="nucleotide sequence ID" value="NZ_PPUT01000001.1"/>
</dbReference>
<gene>
    <name evidence="3" type="ORF">C1850_00025</name>
</gene>
<dbReference type="SUPFAM" id="SSF46785">
    <property type="entry name" value="Winged helix' DNA-binding domain"/>
    <property type="match status" value="1"/>
</dbReference>
<evidence type="ECO:0000259" key="1">
    <source>
        <dbReference type="Pfam" id="PF01637"/>
    </source>
</evidence>
<protein>
    <submittedName>
        <fullName evidence="3">ATPase</fullName>
    </submittedName>
</protein>
<evidence type="ECO:0000313" key="4">
    <source>
        <dbReference type="Proteomes" id="UP000253805"/>
    </source>
</evidence>
<name>A0A369P6U4_9ACTN</name>
<dbReference type="GO" id="GO:0005524">
    <property type="term" value="F:ATP binding"/>
    <property type="evidence" value="ECO:0007669"/>
    <property type="project" value="InterPro"/>
</dbReference>
<dbReference type="InterPro" id="IPR027417">
    <property type="entry name" value="P-loop_NTPase"/>
</dbReference>
<dbReference type="InterPro" id="IPR011335">
    <property type="entry name" value="Restrct_endonuc-II-like"/>
</dbReference>
<sequence length="464" mass="53444">MGRFIDRQSERETLEREYCREEASFVVVYGRRRVGKTALINEFCKNKPALYYLATEESENQNRMAFRDMVADFLKTPLVSQASFERWDDLFALLAEAATPEERLVIVIDEFQYLGKANSAFPSIFQRIWDTMLGQRNVMVILCGSLVTLMGAQVLDYESPLYGRRTAQIHLRPLPFRFYGDFFEGKSRRELVEFYSVTGGVPKYIELFEDESDVYRAISRNVLNPDSFLFDEPTFLLQKEVSEIGSYFSIIKAIAAGNRKAGAIAGRLEVPQTHLSRYLKTLISLDMIEREVPVTEKNPENSKKSLYRLKDNFLQFWFQFVQPGLSYLESGHGELVLDRLKKSFIDRHVAYVYEDVCRAQLWDLSAQGIVPVFLEKVGRWWDAKDGEIDIVGLSEADNAIVLGECKFKNSPLGVDVLTDLEEKSRRVKWGDPDRAEYFVLFSIAGFSDALREIAEQRPNVLLFE</sequence>
<dbReference type="EMBL" id="PPUT01000001">
    <property type="protein sequence ID" value="RDC46879.1"/>
    <property type="molecule type" value="Genomic_DNA"/>
</dbReference>
<comment type="caution">
    <text evidence="3">The sequence shown here is derived from an EMBL/GenBank/DDBJ whole genome shotgun (WGS) entry which is preliminary data.</text>
</comment>
<dbReference type="SUPFAM" id="SSF52540">
    <property type="entry name" value="P-loop containing nucleoside triphosphate hydrolases"/>
    <property type="match status" value="1"/>
</dbReference>
<dbReference type="Gene3D" id="3.40.50.300">
    <property type="entry name" value="P-loop containing nucleotide triphosphate hydrolases"/>
    <property type="match status" value="1"/>
</dbReference>
<dbReference type="InterPro" id="IPR036390">
    <property type="entry name" value="WH_DNA-bd_sf"/>
</dbReference>
<evidence type="ECO:0000313" key="3">
    <source>
        <dbReference type="EMBL" id="RDC46879.1"/>
    </source>
</evidence>
<dbReference type="PANTHER" id="PTHR34704">
    <property type="entry name" value="ATPASE"/>
    <property type="match status" value="1"/>
</dbReference>